<protein>
    <submittedName>
        <fullName evidence="1">Uncharacterized protein</fullName>
    </submittedName>
</protein>
<accession>A0A0F7L4F7</accession>
<evidence type="ECO:0000313" key="1">
    <source>
        <dbReference type="EMBL" id="AKH46860.1"/>
    </source>
</evidence>
<reference evidence="1" key="1">
    <citation type="journal article" date="2015" name="Front. Microbiol.">
        <title>Combining genomic sequencing methods to explore viral diversity and reveal potential virus-host interactions.</title>
        <authorList>
            <person name="Chow C.E."/>
            <person name="Winget D.M."/>
            <person name="White R.A.III."/>
            <person name="Hallam S.J."/>
            <person name="Suttle C.A."/>
        </authorList>
    </citation>
    <scope>NUCLEOTIDE SEQUENCE</scope>
    <source>
        <strain evidence="1">Anoxic2_3</strain>
    </source>
</reference>
<sequence length="63" mass="6956">MPLQGPKPLGPVVNRPHDDSMARMVLGVVSFGQVIFRLDSRELWKGIVSSRAERLDIPARGVC</sequence>
<reference evidence="1" key="2">
    <citation type="submission" date="2015-03" db="EMBL/GenBank/DDBJ databases">
        <authorList>
            <person name="Chow C.-E.T."/>
            <person name="Winget D.M."/>
            <person name="White R.A.III."/>
            <person name="Hallam S.J."/>
            <person name="Suttle C.A."/>
        </authorList>
    </citation>
    <scope>NUCLEOTIDE SEQUENCE</scope>
    <source>
        <strain evidence="1">Anoxic2_3</strain>
    </source>
</reference>
<organism evidence="1">
    <name type="scientific">uncultured marine virus</name>
    <dbReference type="NCBI Taxonomy" id="186617"/>
    <lineage>
        <taxon>Viruses</taxon>
        <taxon>environmental samples</taxon>
    </lineage>
</organism>
<proteinExistence type="predicted"/>
<dbReference type="EMBL" id="KR029587">
    <property type="protein sequence ID" value="AKH46860.1"/>
    <property type="molecule type" value="Genomic_DNA"/>
</dbReference>
<name>A0A0F7L4F7_9VIRU</name>